<evidence type="ECO:0000313" key="2">
    <source>
        <dbReference type="EMBL" id="THU92896.1"/>
    </source>
</evidence>
<proteinExistence type="predicted"/>
<dbReference type="EMBL" id="ML179264">
    <property type="protein sequence ID" value="THU92896.1"/>
    <property type="molecule type" value="Genomic_DNA"/>
</dbReference>
<accession>A0A4S8LTL8</accession>
<dbReference type="Proteomes" id="UP000297245">
    <property type="component" value="Unassembled WGS sequence"/>
</dbReference>
<evidence type="ECO:0000256" key="1">
    <source>
        <dbReference type="SAM" id="MobiDB-lite"/>
    </source>
</evidence>
<organism evidence="2 3">
    <name type="scientific">Dendrothele bispora (strain CBS 962.96)</name>
    <dbReference type="NCBI Taxonomy" id="1314807"/>
    <lineage>
        <taxon>Eukaryota</taxon>
        <taxon>Fungi</taxon>
        <taxon>Dikarya</taxon>
        <taxon>Basidiomycota</taxon>
        <taxon>Agaricomycotina</taxon>
        <taxon>Agaricomycetes</taxon>
        <taxon>Agaricomycetidae</taxon>
        <taxon>Agaricales</taxon>
        <taxon>Agaricales incertae sedis</taxon>
        <taxon>Dendrothele</taxon>
    </lineage>
</organism>
<protein>
    <submittedName>
        <fullName evidence="2">Uncharacterized protein</fullName>
    </submittedName>
</protein>
<gene>
    <name evidence="2" type="ORF">K435DRAFT_800126</name>
</gene>
<sequence length="238" mass="26016">MSSNTHPRHRDFVEIHSHIDTPSVLVVGEVEVCGTSLQSAAQDGYLTSPLKFDSLLGHYPEWPPLPDMGELYLDSTQDYLNPNPTTFYGGMAPLVRNLSIQIPEVLPPTSSMNSQASASRAVAPSWDILNTASPSTSNSFTSGTSLHTPASPQSLPSHCGFVSEEDKMTLQLKSHDGSTKWNSVITYQALRFTAANSRVMMGSLKPSQNQCMELFRTNQSTMARTTKAYSLLSISLEM</sequence>
<dbReference type="AlphaFoldDB" id="A0A4S8LTL8"/>
<reference evidence="2 3" key="1">
    <citation type="journal article" date="2019" name="Nat. Ecol. Evol.">
        <title>Megaphylogeny resolves global patterns of mushroom evolution.</title>
        <authorList>
            <person name="Varga T."/>
            <person name="Krizsan K."/>
            <person name="Foldi C."/>
            <person name="Dima B."/>
            <person name="Sanchez-Garcia M."/>
            <person name="Sanchez-Ramirez S."/>
            <person name="Szollosi G.J."/>
            <person name="Szarkandi J.G."/>
            <person name="Papp V."/>
            <person name="Albert L."/>
            <person name="Andreopoulos W."/>
            <person name="Angelini C."/>
            <person name="Antonin V."/>
            <person name="Barry K.W."/>
            <person name="Bougher N.L."/>
            <person name="Buchanan P."/>
            <person name="Buyck B."/>
            <person name="Bense V."/>
            <person name="Catcheside P."/>
            <person name="Chovatia M."/>
            <person name="Cooper J."/>
            <person name="Damon W."/>
            <person name="Desjardin D."/>
            <person name="Finy P."/>
            <person name="Geml J."/>
            <person name="Haridas S."/>
            <person name="Hughes K."/>
            <person name="Justo A."/>
            <person name="Karasinski D."/>
            <person name="Kautmanova I."/>
            <person name="Kiss B."/>
            <person name="Kocsube S."/>
            <person name="Kotiranta H."/>
            <person name="LaButti K.M."/>
            <person name="Lechner B.E."/>
            <person name="Liimatainen K."/>
            <person name="Lipzen A."/>
            <person name="Lukacs Z."/>
            <person name="Mihaltcheva S."/>
            <person name="Morgado L.N."/>
            <person name="Niskanen T."/>
            <person name="Noordeloos M.E."/>
            <person name="Ohm R.A."/>
            <person name="Ortiz-Santana B."/>
            <person name="Ovrebo C."/>
            <person name="Racz N."/>
            <person name="Riley R."/>
            <person name="Savchenko A."/>
            <person name="Shiryaev A."/>
            <person name="Soop K."/>
            <person name="Spirin V."/>
            <person name="Szebenyi C."/>
            <person name="Tomsovsky M."/>
            <person name="Tulloss R.E."/>
            <person name="Uehling J."/>
            <person name="Grigoriev I.V."/>
            <person name="Vagvolgyi C."/>
            <person name="Papp T."/>
            <person name="Martin F.M."/>
            <person name="Miettinen O."/>
            <person name="Hibbett D.S."/>
            <person name="Nagy L.G."/>
        </authorList>
    </citation>
    <scope>NUCLEOTIDE SEQUENCE [LARGE SCALE GENOMIC DNA]</scope>
    <source>
        <strain evidence="2 3">CBS 962.96</strain>
    </source>
</reference>
<name>A0A4S8LTL8_DENBC</name>
<keyword evidence="3" id="KW-1185">Reference proteome</keyword>
<feature type="compositionally biased region" description="Polar residues" evidence="1">
    <location>
        <begin position="137"/>
        <end position="156"/>
    </location>
</feature>
<feature type="region of interest" description="Disordered" evidence="1">
    <location>
        <begin position="137"/>
        <end position="158"/>
    </location>
</feature>
<evidence type="ECO:0000313" key="3">
    <source>
        <dbReference type="Proteomes" id="UP000297245"/>
    </source>
</evidence>